<gene>
    <name evidence="2" type="ORF">K0M31_007834</name>
</gene>
<evidence type="ECO:0000313" key="2">
    <source>
        <dbReference type="EMBL" id="KAK1135063.1"/>
    </source>
</evidence>
<feature type="region of interest" description="Disordered" evidence="1">
    <location>
        <begin position="35"/>
        <end position="111"/>
    </location>
</feature>
<dbReference type="EMBL" id="JAHYIQ010000002">
    <property type="protein sequence ID" value="KAK1135063.1"/>
    <property type="molecule type" value="Genomic_DNA"/>
</dbReference>
<feature type="region of interest" description="Disordered" evidence="1">
    <location>
        <begin position="191"/>
        <end position="225"/>
    </location>
</feature>
<protein>
    <submittedName>
        <fullName evidence="2">Uncharacterized protein</fullName>
    </submittedName>
</protein>
<evidence type="ECO:0000313" key="3">
    <source>
        <dbReference type="Proteomes" id="UP001177670"/>
    </source>
</evidence>
<comment type="caution">
    <text evidence="2">The sequence shown here is derived from an EMBL/GenBank/DDBJ whole genome shotgun (WGS) entry which is preliminary data.</text>
</comment>
<name>A0AA40GCG8_9HYME</name>
<feature type="compositionally biased region" description="Basic and acidic residues" evidence="1">
    <location>
        <begin position="96"/>
        <end position="106"/>
    </location>
</feature>
<dbReference type="AlphaFoldDB" id="A0AA40GCG8"/>
<organism evidence="2 3">
    <name type="scientific">Melipona bicolor</name>
    <dbReference type="NCBI Taxonomy" id="60889"/>
    <lineage>
        <taxon>Eukaryota</taxon>
        <taxon>Metazoa</taxon>
        <taxon>Ecdysozoa</taxon>
        <taxon>Arthropoda</taxon>
        <taxon>Hexapoda</taxon>
        <taxon>Insecta</taxon>
        <taxon>Pterygota</taxon>
        <taxon>Neoptera</taxon>
        <taxon>Endopterygota</taxon>
        <taxon>Hymenoptera</taxon>
        <taxon>Apocrita</taxon>
        <taxon>Aculeata</taxon>
        <taxon>Apoidea</taxon>
        <taxon>Anthophila</taxon>
        <taxon>Apidae</taxon>
        <taxon>Melipona</taxon>
    </lineage>
</organism>
<accession>A0AA40GCG8</accession>
<sequence length="243" mass="26280">MLSAQFIAIRTIQNIVGGLERTLMEVCFNELQSKGSPFSPNLETEPPAAPTSPRVPTSPTQLGIRSTSLLPSVTTQPGGGACVETPRKHQAGRQAGRQENRGRGSEQDVPVDHPFFSLRAATAPPSADSCQPSRPAPEENHCLRISLEDIRQKSRKITAPWSSDKRETVRETRSLETDLHRTARVIEFSGAAESPSCDRSSVTAVDGGNNSEASRVTDSKFKQPPARSCTAVSLHNLAYPVIL</sequence>
<proteinExistence type="predicted"/>
<feature type="compositionally biased region" description="Polar residues" evidence="1">
    <location>
        <begin position="197"/>
        <end position="214"/>
    </location>
</feature>
<evidence type="ECO:0000256" key="1">
    <source>
        <dbReference type="SAM" id="MobiDB-lite"/>
    </source>
</evidence>
<reference evidence="2" key="1">
    <citation type="submission" date="2021-10" db="EMBL/GenBank/DDBJ databases">
        <title>Melipona bicolor Genome sequencing and assembly.</title>
        <authorList>
            <person name="Araujo N.S."/>
            <person name="Arias M.C."/>
        </authorList>
    </citation>
    <scope>NUCLEOTIDE SEQUENCE</scope>
    <source>
        <strain evidence="2">USP_2M_L1-L4_2017</strain>
        <tissue evidence="2">Whole body</tissue>
    </source>
</reference>
<keyword evidence="3" id="KW-1185">Reference proteome</keyword>
<feature type="compositionally biased region" description="Polar residues" evidence="1">
    <location>
        <begin position="54"/>
        <end position="76"/>
    </location>
</feature>
<dbReference type="Proteomes" id="UP001177670">
    <property type="component" value="Unassembled WGS sequence"/>
</dbReference>